<evidence type="ECO:0000256" key="1">
    <source>
        <dbReference type="ARBA" id="ARBA00004370"/>
    </source>
</evidence>
<keyword evidence="4 8" id="KW-0812">Transmembrane</keyword>
<evidence type="ECO:0000256" key="4">
    <source>
        <dbReference type="ARBA" id="ARBA00022692"/>
    </source>
</evidence>
<keyword evidence="5" id="KW-0677">Repeat</keyword>
<dbReference type="InterPro" id="IPR011009">
    <property type="entry name" value="Kinase-like_dom_sf"/>
</dbReference>
<organism evidence="10 11">
    <name type="scientific">Sphagnum jensenii</name>
    <dbReference type="NCBI Taxonomy" id="128206"/>
    <lineage>
        <taxon>Eukaryota</taxon>
        <taxon>Viridiplantae</taxon>
        <taxon>Streptophyta</taxon>
        <taxon>Embryophyta</taxon>
        <taxon>Bryophyta</taxon>
        <taxon>Sphagnophytina</taxon>
        <taxon>Sphagnopsida</taxon>
        <taxon>Sphagnales</taxon>
        <taxon>Sphagnaceae</taxon>
        <taxon>Sphagnum</taxon>
    </lineage>
</organism>
<evidence type="ECO:0000256" key="8">
    <source>
        <dbReference type="SAM" id="Phobius"/>
    </source>
</evidence>
<evidence type="ECO:0000256" key="6">
    <source>
        <dbReference type="ARBA" id="ARBA00022989"/>
    </source>
</evidence>
<dbReference type="InterPro" id="IPR001245">
    <property type="entry name" value="Ser-Thr/Tyr_kinase_cat_dom"/>
</dbReference>
<evidence type="ECO:0000259" key="9">
    <source>
        <dbReference type="PROSITE" id="PS50011"/>
    </source>
</evidence>
<evidence type="ECO:0000256" key="7">
    <source>
        <dbReference type="ARBA" id="ARBA00023136"/>
    </source>
</evidence>
<keyword evidence="6 8" id="KW-1133">Transmembrane helix</keyword>
<keyword evidence="3" id="KW-0433">Leucine-rich repeat</keyword>
<dbReference type="Gene3D" id="1.10.510.10">
    <property type="entry name" value="Transferase(Phosphotransferase) domain 1"/>
    <property type="match status" value="1"/>
</dbReference>
<dbReference type="PROSITE" id="PS00108">
    <property type="entry name" value="PROTEIN_KINASE_ST"/>
    <property type="match status" value="1"/>
</dbReference>
<comment type="similarity">
    <text evidence="2">Belongs to the protein kinase superfamily. Ser/Thr protein kinase family.</text>
</comment>
<dbReference type="PROSITE" id="PS50011">
    <property type="entry name" value="PROTEIN_KINASE_DOM"/>
    <property type="match status" value="1"/>
</dbReference>
<dbReference type="SUPFAM" id="SSF56112">
    <property type="entry name" value="Protein kinase-like (PK-like)"/>
    <property type="match status" value="1"/>
</dbReference>
<dbReference type="InterPro" id="IPR013210">
    <property type="entry name" value="LRR_N_plant-typ"/>
</dbReference>
<dbReference type="SUPFAM" id="SSF52058">
    <property type="entry name" value="L domain-like"/>
    <property type="match status" value="1"/>
</dbReference>
<evidence type="ECO:0000256" key="2">
    <source>
        <dbReference type="ARBA" id="ARBA00008684"/>
    </source>
</evidence>
<dbReference type="EMBL" id="OZ020113">
    <property type="protein sequence ID" value="CAK9266078.1"/>
    <property type="molecule type" value="Genomic_DNA"/>
</dbReference>
<dbReference type="InterPro" id="IPR000719">
    <property type="entry name" value="Prot_kinase_dom"/>
</dbReference>
<dbReference type="Pfam" id="PF08263">
    <property type="entry name" value="LRRNT_2"/>
    <property type="match status" value="1"/>
</dbReference>
<dbReference type="Gene3D" id="3.80.10.10">
    <property type="entry name" value="Ribonuclease Inhibitor"/>
    <property type="match status" value="1"/>
</dbReference>
<dbReference type="PANTHER" id="PTHR48006:SF84">
    <property type="entry name" value="REPEAT TRANSMEMBRANE PROTEIN KINASE, PUTATIVE, EXPRESSED-RELATED"/>
    <property type="match status" value="1"/>
</dbReference>
<feature type="domain" description="Protein kinase" evidence="9">
    <location>
        <begin position="339"/>
        <end position="610"/>
    </location>
</feature>
<dbReference type="InterPro" id="IPR008271">
    <property type="entry name" value="Ser/Thr_kinase_AS"/>
</dbReference>
<keyword evidence="11" id="KW-1185">Reference proteome</keyword>
<proteinExistence type="inferred from homology"/>
<dbReference type="InterPro" id="IPR001611">
    <property type="entry name" value="Leu-rich_rpt"/>
</dbReference>
<evidence type="ECO:0000313" key="10">
    <source>
        <dbReference type="EMBL" id="CAK9266078.1"/>
    </source>
</evidence>
<dbReference type="Gene3D" id="3.30.200.20">
    <property type="entry name" value="Phosphorylase Kinase, domain 1"/>
    <property type="match status" value="1"/>
</dbReference>
<reference evidence="10" key="1">
    <citation type="submission" date="2024-02" db="EMBL/GenBank/DDBJ databases">
        <authorList>
            <consortium name="ELIXIR-Norway"/>
            <consortium name="Elixir Norway"/>
        </authorList>
    </citation>
    <scope>NUCLEOTIDE SEQUENCE</scope>
</reference>
<protein>
    <recommendedName>
        <fullName evidence="9">Protein kinase domain-containing protein</fullName>
    </recommendedName>
</protein>
<dbReference type="PANTHER" id="PTHR48006">
    <property type="entry name" value="LEUCINE-RICH REPEAT-CONTAINING PROTEIN DDB_G0281931-RELATED"/>
    <property type="match status" value="1"/>
</dbReference>
<dbReference type="Pfam" id="PF13855">
    <property type="entry name" value="LRR_8"/>
    <property type="match status" value="1"/>
</dbReference>
<keyword evidence="7 8" id="KW-0472">Membrane</keyword>
<sequence>MKGAAQWSDAAAAAAACGGASRRIMRVWQVGFVLFLFFCCCCYPCGEAAAVAVATAAASSSSSGIWRSRYQTTASDALLAFKKGVGDPKVLRSWEGNPCFSVWRGIRCSGDNKGNFDVTSLKLSNLRLRGWIAPELGNLTGLVNLWLDNNQLTGYIPASFNALKNLTSLRLANNRLVGGIPWSISALPKLRELSLENNQLSGAIPFNISAFKAVNIRIEGNAQLCSPTLSQNLSGCVLPPTLVIGPIPAVSGPTGRDRSLIGAIAGGVTGAVVLVGTTVALVSLCLLRAKSSHADGSDSGSSEPSAVDERIGGILTVIAETQQARQFTLDELDHATKRFNPSNKIGEGGFGPVYKGLLNDGTIVAIKRRTGGPHIEFAEEVERLAQIRHRHLVNVLGFCQESELQILVFDYLPNGSICNHLYDADGKGLGKLDFKQRLSIALGAAKGLECLHSRGFVHKDFKTSNVLLDENLVPKVTDFGLACLLGDDPDMVLSSTPNGTNGFLDPEFNTLQALTEKSDVYSYGVFLLELVSGREAVNFNSPEPERNLVEWGRVLLHTGNLAAFVDVTLGDNFTEEAMQRLVEIGFNCVDISGERRPSIVEVTKDVEEILEKERGLVAGPSHGHTTVTLGSELFA</sequence>
<dbReference type="Proteomes" id="UP001497444">
    <property type="component" value="Chromosome 18"/>
</dbReference>
<gene>
    <name evidence="10" type="ORF">CSSPJE1EN1_LOCUS11556</name>
</gene>
<name>A0ABP0WGS9_9BRYO</name>
<feature type="transmembrane region" description="Helical" evidence="8">
    <location>
        <begin position="32"/>
        <end position="59"/>
    </location>
</feature>
<evidence type="ECO:0000313" key="11">
    <source>
        <dbReference type="Proteomes" id="UP001497444"/>
    </source>
</evidence>
<evidence type="ECO:0000256" key="5">
    <source>
        <dbReference type="ARBA" id="ARBA00022737"/>
    </source>
</evidence>
<comment type="subcellular location">
    <subcellularLocation>
        <location evidence="1">Membrane</location>
    </subcellularLocation>
</comment>
<evidence type="ECO:0000256" key="3">
    <source>
        <dbReference type="ARBA" id="ARBA00022614"/>
    </source>
</evidence>
<dbReference type="InterPro" id="IPR051824">
    <property type="entry name" value="LRR_Rcpt-Like_S/T_Kinase"/>
</dbReference>
<dbReference type="InterPro" id="IPR032675">
    <property type="entry name" value="LRR_dom_sf"/>
</dbReference>
<accession>A0ABP0WGS9</accession>
<dbReference type="Pfam" id="PF07714">
    <property type="entry name" value="PK_Tyr_Ser-Thr"/>
    <property type="match status" value="1"/>
</dbReference>